<protein>
    <submittedName>
        <fullName evidence="2">Spore coat U domain-containing protein</fullName>
    </submittedName>
</protein>
<dbReference type="InterPro" id="IPR053167">
    <property type="entry name" value="Spore_coat_component"/>
</dbReference>
<comment type="caution">
    <text evidence="2">The sequence shown here is derived from an EMBL/GenBank/DDBJ whole genome shotgun (WGS) entry which is preliminary data.</text>
</comment>
<reference evidence="2 3" key="1">
    <citation type="submission" date="2019-07" db="EMBL/GenBank/DDBJ databases">
        <title>Pseudomonas mangiferae sp. nov., isolated from bark of mango tree in Thailand.</title>
        <authorList>
            <person name="Srisuk N."/>
            <person name="Anurat P."/>
        </authorList>
    </citation>
    <scope>NUCLEOTIDE SEQUENCE [LARGE SCALE GENOMIC DNA]</scope>
    <source>
        <strain evidence="2 3">DMKU_BBB3-04</strain>
    </source>
</reference>
<evidence type="ECO:0000259" key="1">
    <source>
        <dbReference type="Pfam" id="PF05229"/>
    </source>
</evidence>
<dbReference type="Pfam" id="PF05229">
    <property type="entry name" value="SCPU"/>
    <property type="match status" value="1"/>
</dbReference>
<proteinExistence type="predicted"/>
<dbReference type="InterPro" id="IPR007893">
    <property type="entry name" value="Spore_coat_U/FanG"/>
</dbReference>
<evidence type="ECO:0000313" key="3">
    <source>
        <dbReference type="Proteomes" id="UP000315235"/>
    </source>
</evidence>
<sequence length="149" mass="14998">MNVQMTVGSGCTVTNGSSDGSTNTFGTLNFGEHPSLDNIVEGSSVGAGGGSSFGLQCSSGTNYSVAIDSGLYSSGTQRRMSNGSAFIAYNLYQDTARTVAWGNGSNGGSVLSGTGSGAAQEIVVYGRVPVQATPAAGTYLDTVQVTVTW</sequence>
<keyword evidence="3" id="KW-1185">Reference proteome</keyword>
<dbReference type="AlphaFoldDB" id="A0A553GXS2"/>
<dbReference type="SMART" id="SM00972">
    <property type="entry name" value="SCPU"/>
    <property type="match status" value="1"/>
</dbReference>
<name>A0A553GXS2_9PSED</name>
<dbReference type="OrthoDB" id="8588792at2"/>
<dbReference type="Proteomes" id="UP000315235">
    <property type="component" value="Unassembled WGS sequence"/>
</dbReference>
<dbReference type="PANTHER" id="PTHR37089:SF4">
    <property type="entry name" value="EXPORTED PROTEIN"/>
    <property type="match status" value="1"/>
</dbReference>
<gene>
    <name evidence="2" type="ORF">FM069_13980</name>
</gene>
<dbReference type="EMBL" id="VJOY01000009">
    <property type="protein sequence ID" value="TRX74297.1"/>
    <property type="molecule type" value="Genomic_DNA"/>
</dbReference>
<evidence type="ECO:0000313" key="2">
    <source>
        <dbReference type="EMBL" id="TRX74297.1"/>
    </source>
</evidence>
<feature type="domain" description="Spore coat protein U/FanG" evidence="1">
    <location>
        <begin position="1"/>
        <end position="146"/>
    </location>
</feature>
<dbReference type="PANTHER" id="PTHR37089">
    <property type="entry name" value="PROTEIN U-RELATED"/>
    <property type="match status" value="1"/>
</dbReference>
<accession>A0A553GXS2</accession>
<organism evidence="2 3">
    <name type="scientific">Pseudomonas mangiferae</name>
    <dbReference type="NCBI Taxonomy" id="2593654"/>
    <lineage>
        <taxon>Bacteria</taxon>
        <taxon>Pseudomonadati</taxon>
        <taxon>Pseudomonadota</taxon>
        <taxon>Gammaproteobacteria</taxon>
        <taxon>Pseudomonadales</taxon>
        <taxon>Pseudomonadaceae</taxon>
        <taxon>Pseudomonas</taxon>
    </lineage>
</organism>